<evidence type="ECO:0000259" key="2">
    <source>
        <dbReference type="PROSITE" id="PS50279"/>
    </source>
</evidence>
<reference evidence="3" key="1">
    <citation type="submission" date="2012-11" db="EMBL/GenBank/DDBJ databases">
        <authorList>
            <person name="Lucero-Rivera Y.E."/>
            <person name="Tovar-Ramirez D."/>
        </authorList>
    </citation>
    <scope>NUCLEOTIDE SEQUENCE</scope>
    <source>
        <tissue evidence="3">Salivary gland</tissue>
    </source>
</reference>
<keyword evidence="1" id="KW-1133">Transmembrane helix</keyword>
<evidence type="ECO:0000313" key="3">
    <source>
        <dbReference type="EMBL" id="JAA60738.1"/>
    </source>
</evidence>
<dbReference type="GO" id="GO:0004867">
    <property type="term" value="F:serine-type endopeptidase inhibitor activity"/>
    <property type="evidence" value="ECO:0007669"/>
    <property type="project" value="InterPro"/>
</dbReference>
<feature type="domain" description="BPTI/Kunitz inhibitor" evidence="2">
    <location>
        <begin position="97"/>
        <end position="147"/>
    </location>
</feature>
<sequence length="155" mass="17616">MMTLLLRSFYSGIFACQDMDKTAFLLLLVLSNIVPLLALGSMAQRRPRKIQQARAQARALVQALTANQKPPFQPGFKVPALTCDGRTSNMCHYPPMCICPHRAAAEHEYMDPLNNWFYDKKTGKCQKTTSQGGCNIFEDEHLCEHYCMGIRREDK</sequence>
<keyword evidence="1" id="KW-0812">Transmembrane</keyword>
<name>L7MC07_RHIPC</name>
<dbReference type="AlphaFoldDB" id="L7MC07"/>
<reference evidence="3" key="2">
    <citation type="journal article" date="2015" name="J. Proteomics">
        <title>Sexual differences in the sialomes of the zebra tick, Rhipicephalus pulchellus.</title>
        <authorList>
            <person name="Tan A.W."/>
            <person name="Francischetti I.M."/>
            <person name="Slovak M."/>
            <person name="Kini R.M."/>
            <person name="Ribeiro J.M."/>
        </authorList>
    </citation>
    <scope>NUCLEOTIDE SEQUENCE</scope>
    <source>
        <tissue evidence="3">Salivary gland</tissue>
    </source>
</reference>
<protein>
    <submittedName>
        <fullName evidence="3">Putative monolaris</fullName>
    </submittedName>
</protein>
<keyword evidence="1" id="KW-0472">Membrane</keyword>
<dbReference type="InterPro" id="IPR002223">
    <property type="entry name" value="Kunitz_BPTI"/>
</dbReference>
<accession>L7MC07</accession>
<dbReference type="Gene3D" id="4.10.410.10">
    <property type="entry name" value="Pancreatic trypsin inhibitor Kunitz domain"/>
    <property type="match status" value="1"/>
</dbReference>
<dbReference type="PROSITE" id="PS50279">
    <property type="entry name" value="BPTI_KUNITZ_2"/>
    <property type="match status" value="1"/>
</dbReference>
<evidence type="ECO:0000256" key="1">
    <source>
        <dbReference type="SAM" id="Phobius"/>
    </source>
</evidence>
<dbReference type="EMBL" id="GACK01004296">
    <property type="protein sequence ID" value="JAA60738.1"/>
    <property type="molecule type" value="mRNA"/>
</dbReference>
<organism evidence="3">
    <name type="scientific">Rhipicephalus pulchellus</name>
    <name type="common">Yellow backed tick</name>
    <name type="synonym">Dermacentor pulchellus</name>
    <dbReference type="NCBI Taxonomy" id="72859"/>
    <lineage>
        <taxon>Eukaryota</taxon>
        <taxon>Metazoa</taxon>
        <taxon>Ecdysozoa</taxon>
        <taxon>Arthropoda</taxon>
        <taxon>Chelicerata</taxon>
        <taxon>Arachnida</taxon>
        <taxon>Acari</taxon>
        <taxon>Parasitiformes</taxon>
        <taxon>Ixodida</taxon>
        <taxon>Ixodoidea</taxon>
        <taxon>Ixodidae</taxon>
        <taxon>Rhipicephalinae</taxon>
        <taxon>Rhipicephalus</taxon>
        <taxon>Rhipicephalus</taxon>
    </lineage>
</organism>
<feature type="transmembrane region" description="Helical" evidence="1">
    <location>
        <begin position="25"/>
        <end position="43"/>
    </location>
</feature>
<dbReference type="SUPFAM" id="SSF57362">
    <property type="entry name" value="BPTI-like"/>
    <property type="match status" value="1"/>
</dbReference>
<proteinExistence type="evidence at transcript level"/>
<dbReference type="InterPro" id="IPR036880">
    <property type="entry name" value="Kunitz_BPTI_sf"/>
</dbReference>